<evidence type="ECO:0000313" key="2">
    <source>
        <dbReference type="EMBL" id="KYO42810.1"/>
    </source>
</evidence>
<organism evidence="2 3">
    <name type="scientific">Alligator mississippiensis</name>
    <name type="common">American alligator</name>
    <dbReference type="NCBI Taxonomy" id="8496"/>
    <lineage>
        <taxon>Eukaryota</taxon>
        <taxon>Metazoa</taxon>
        <taxon>Chordata</taxon>
        <taxon>Craniata</taxon>
        <taxon>Vertebrata</taxon>
        <taxon>Euteleostomi</taxon>
        <taxon>Archelosauria</taxon>
        <taxon>Archosauria</taxon>
        <taxon>Crocodylia</taxon>
        <taxon>Alligatoridae</taxon>
        <taxon>Alligatorinae</taxon>
        <taxon>Alligator</taxon>
    </lineage>
</organism>
<proteinExistence type="predicted"/>
<gene>
    <name evidence="2" type="ORF">Y1Q_0016192</name>
</gene>
<dbReference type="AlphaFoldDB" id="A0A151P1K8"/>
<sequence>MSLLSPLVAIQTIFSVLQFLVGFRCKATATVQPFLQWRQVQRQTELGPNPLSHLVLQHTASSLWLRNADLEGTIWVIQSCGYHR</sequence>
<feature type="chain" id="PRO_5007586581" description="Secreted protein" evidence="1">
    <location>
        <begin position="23"/>
        <end position="84"/>
    </location>
</feature>
<comment type="caution">
    <text evidence="2">The sequence shown here is derived from an EMBL/GenBank/DDBJ whole genome shotgun (WGS) entry which is preliminary data.</text>
</comment>
<keyword evidence="1" id="KW-0732">Signal</keyword>
<dbReference type="EMBL" id="AKHW03001351">
    <property type="protein sequence ID" value="KYO42810.1"/>
    <property type="molecule type" value="Genomic_DNA"/>
</dbReference>
<evidence type="ECO:0008006" key="4">
    <source>
        <dbReference type="Google" id="ProtNLM"/>
    </source>
</evidence>
<accession>A0A151P1K8</accession>
<feature type="signal peptide" evidence="1">
    <location>
        <begin position="1"/>
        <end position="22"/>
    </location>
</feature>
<protein>
    <recommendedName>
        <fullName evidence="4">Secreted protein</fullName>
    </recommendedName>
</protein>
<reference evidence="2 3" key="1">
    <citation type="journal article" date="2012" name="Genome Biol.">
        <title>Sequencing three crocodilian genomes to illuminate the evolution of archosaurs and amniotes.</title>
        <authorList>
            <person name="St John J.A."/>
            <person name="Braun E.L."/>
            <person name="Isberg S.R."/>
            <person name="Miles L.G."/>
            <person name="Chong A.Y."/>
            <person name="Gongora J."/>
            <person name="Dalzell P."/>
            <person name="Moran C."/>
            <person name="Bed'hom B."/>
            <person name="Abzhanov A."/>
            <person name="Burgess S.C."/>
            <person name="Cooksey A.M."/>
            <person name="Castoe T.A."/>
            <person name="Crawford N.G."/>
            <person name="Densmore L.D."/>
            <person name="Drew J.C."/>
            <person name="Edwards S.V."/>
            <person name="Faircloth B.C."/>
            <person name="Fujita M.K."/>
            <person name="Greenwold M.J."/>
            <person name="Hoffmann F.G."/>
            <person name="Howard J.M."/>
            <person name="Iguchi T."/>
            <person name="Janes D.E."/>
            <person name="Khan S.Y."/>
            <person name="Kohno S."/>
            <person name="de Koning A.J."/>
            <person name="Lance S.L."/>
            <person name="McCarthy F.M."/>
            <person name="McCormack J.E."/>
            <person name="Merchant M.E."/>
            <person name="Peterson D.G."/>
            <person name="Pollock D.D."/>
            <person name="Pourmand N."/>
            <person name="Raney B.J."/>
            <person name="Roessler K.A."/>
            <person name="Sanford J.R."/>
            <person name="Sawyer R.H."/>
            <person name="Schmidt C.J."/>
            <person name="Triplett E.W."/>
            <person name="Tuberville T.D."/>
            <person name="Venegas-Anaya M."/>
            <person name="Howard J.T."/>
            <person name="Jarvis E.D."/>
            <person name="Guillette L.J.Jr."/>
            <person name="Glenn T.C."/>
            <person name="Green R.E."/>
            <person name="Ray D.A."/>
        </authorList>
    </citation>
    <scope>NUCLEOTIDE SEQUENCE [LARGE SCALE GENOMIC DNA]</scope>
    <source>
        <strain evidence="2">KSC_2009_1</strain>
    </source>
</reference>
<dbReference type="Proteomes" id="UP000050525">
    <property type="component" value="Unassembled WGS sequence"/>
</dbReference>
<keyword evidence="3" id="KW-1185">Reference proteome</keyword>
<evidence type="ECO:0000256" key="1">
    <source>
        <dbReference type="SAM" id="SignalP"/>
    </source>
</evidence>
<name>A0A151P1K8_ALLMI</name>
<evidence type="ECO:0000313" key="3">
    <source>
        <dbReference type="Proteomes" id="UP000050525"/>
    </source>
</evidence>